<dbReference type="InterPro" id="IPR008979">
    <property type="entry name" value="Galactose-bd-like_sf"/>
</dbReference>
<proteinExistence type="predicted"/>
<organism evidence="3 4">
    <name type="scientific">Porites evermanni</name>
    <dbReference type="NCBI Taxonomy" id="104178"/>
    <lineage>
        <taxon>Eukaryota</taxon>
        <taxon>Metazoa</taxon>
        <taxon>Cnidaria</taxon>
        <taxon>Anthozoa</taxon>
        <taxon>Hexacorallia</taxon>
        <taxon>Scleractinia</taxon>
        <taxon>Fungiina</taxon>
        <taxon>Poritidae</taxon>
        <taxon>Porites</taxon>
    </lineage>
</organism>
<gene>
    <name evidence="3" type="ORF">PEVE_00032158</name>
</gene>
<dbReference type="EMBL" id="CALNXI010000466">
    <property type="protein sequence ID" value="CAH3027679.1"/>
    <property type="molecule type" value="Genomic_DNA"/>
</dbReference>
<dbReference type="PANTHER" id="PTHR24543:SF335">
    <property type="entry name" value="EGF-LIKE REPEAT AND DISCOIDIN I-LIKE DOMAIN-CONTAINING PROTEIN 3"/>
    <property type="match status" value="1"/>
</dbReference>
<dbReference type="PROSITE" id="PS50022">
    <property type="entry name" value="FA58C_3"/>
    <property type="match status" value="1"/>
</dbReference>
<dbReference type="PANTHER" id="PTHR24543">
    <property type="entry name" value="MULTICOPPER OXIDASE-RELATED"/>
    <property type="match status" value="1"/>
</dbReference>
<evidence type="ECO:0000313" key="4">
    <source>
        <dbReference type="Proteomes" id="UP001159427"/>
    </source>
</evidence>
<evidence type="ECO:0000313" key="3">
    <source>
        <dbReference type="EMBL" id="CAH3027679.1"/>
    </source>
</evidence>
<evidence type="ECO:0000259" key="2">
    <source>
        <dbReference type="PROSITE" id="PS50022"/>
    </source>
</evidence>
<dbReference type="SUPFAM" id="SSF49785">
    <property type="entry name" value="Galactose-binding domain-like"/>
    <property type="match status" value="1"/>
</dbReference>
<feature type="chain" id="PRO_5046137569" description="F5/8 type C domain-containing protein" evidence="1">
    <location>
        <begin position="21"/>
        <end position="300"/>
    </location>
</feature>
<dbReference type="Proteomes" id="UP001159427">
    <property type="component" value="Unassembled WGS sequence"/>
</dbReference>
<feature type="domain" description="F5/8 type C" evidence="2">
    <location>
        <begin position="146"/>
        <end position="296"/>
    </location>
</feature>
<evidence type="ECO:0000256" key="1">
    <source>
        <dbReference type="SAM" id="SignalP"/>
    </source>
</evidence>
<dbReference type="InterPro" id="IPR000421">
    <property type="entry name" value="FA58C"/>
</dbReference>
<sequence length="300" mass="33768">MKPITGLLFVYLRMLLHVEAEKGTRIERRSTLGAIITKKGFILQGFSFKRARVSSFTSCGQVCLKDPRCVSTNFNFLIEDTRYGCELNNAGLQEDVTLVLHKGVVFSQYAYKKHTFHDIDEEHTEVVCTVLVTVGYDSMAFVLISCFDNPIGVADSEIIPNDQMTASTRYSGHPAYHGRLHYPNSAWCAKDSAEDEDWLQIDLGTTYEICGAATQGTGNQKYNEYVTKFKLSYSSDGSSWTMYTGTGGSETEFHRNGGKNTVDEHLLPSPLSTRYIRFYPTDQVSWNCLRVELYSTALLK</sequence>
<protein>
    <recommendedName>
        <fullName evidence="2">F5/8 type C domain-containing protein</fullName>
    </recommendedName>
</protein>
<keyword evidence="1" id="KW-0732">Signal</keyword>
<dbReference type="CDD" id="cd00057">
    <property type="entry name" value="FA58C"/>
    <property type="match status" value="1"/>
</dbReference>
<name>A0ABN8MI41_9CNID</name>
<comment type="caution">
    <text evidence="3">The sequence shown here is derived from an EMBL/GenBank/DDBJ whole genome shotgun (WGS) entry which is preliminary data.</text>
</comment>
<feature type="signal peptide" evidence="1">
    <location>
        <begin position="1"/>
        <end position="20"/>
    </location>
</feature>
<accession>A0ABN8MI41</accession>
<keyword evidence="4" id="KW-1185">Reference proteome</keyword>
<dbReference type="Gene3D" id="2.60.120.260">
    <property type="entry name" value="Galactose-binding domain-like"/>
    <property type="match status" value="1"/>
</dbReference>
<reference evidence="3 4" key="1">
    <citation type="submission" date="2022-05" db="EMBL/GenBank/DDBJ databases">
        <authorList>
            <consortium name="Genoscope - CEA"/>
            <person name="William W."/>
        </authorList>
    </citation>
    <scope>NUCLEOTIDE SEQUENCE [LARGE SCALE GENOMIC DNA]</scope>
</reference>
<dbReference type="SMART" id="SM00231">
    <property type="entry name" value="FA58C"/>
    <property type="match status" value="1"/>
</dbReference>
<dbReference type="Pfam" id="PF00754">
    <property type="entry name" value="F5_F8_type_C"/>
    <property type="match status" value="1"/>
</dbReference>